<feature type="domain" description="Cadherin" evidence="11">
    <location>
        <begin position="361"/>
        <end position="491"/>
    </location>
</feature>
<dbReference type="Proteomes" id="UP000308267">
    <property type="component" value="Unassembled WGS sequence"/>
</dbReference>
<evidence type="ECO:0000256" key="7">
    <source>
        <dbReference type="ARBA" id="ARBA00023180"/>
    </source>
</evidence>
<comment type="subcellular location">
    <subcellularLocation>
        <location evidence="1">Membrane</location>
        <topology evidence="1">Single-pass membrane protein</topology>
    </subcellularLocation>
</comment>
<dbReference type="SMART" id="SM00112">
    <property type="entry name" value="CA"/>
    <property type="match status" value="5"/>
</dbReference>
<dbReference type="PRINTS" id="PR00205">
    <property type="entry name" value="CADHERIN"/>
</dbReference>
<dbReference type="GO" id="GO:0007156">
    <property type="term" value="P:homophilic cell adhesion via plasma membrane adhesion molecules"/>
    <property type="evidence" value="ECO:0007669"/>
    <property type="project" value="InterPro"/>
</dbReference>
<dbReference type="GO" id="GO:0005886">
    <property type="term" value="C:plasma membrane"/>
    <property type="evidence" value="ECO:0007669"/>
    <property type="project" value="InterPro"/>
</dbReference>
<evidence type="ECO:0000313" key="12">
    <source>
        <dbReference type="EMBL" id="TGZ36838.1"/>
    </source>
</evidence>
<dbReference type="InterPro" id="IPR050174">
    <property type="entry name" value="Protocadherin/Cadherin-CA"/>
</dbReference>
<dbReference type="InterPro" id="IPR015919">
    <property type="entry name" value="Cadherin-like_sf"/>
</dbReference>
<evidence type="ECO:0000256" key="5">
    <source>
        <dbReference type="ARBA" id="ARBA00022989"/>
    </source>
</evidence>
<dbReference type="Gene3D" id="2.60.40.60">
    <property type="entry name" value="Cadherins"/>
    <property type="match status" value="7"/>
</dbReference>
<keyword evidence="7" id="KW-0325">Glycoprotein</keyword>
<feature type="domain" description="Cadherin" evidence="11">
    <location>
        <begin position="518"/>
        <end position="660"/>
    </location>
</feature>
<evidence type="ECO:0000256" key="10">
    <source>
        <dbReference type="SAM" id="Phobius"/>
    </source>
</evidence>
<feature type="domain" description="Cadherin" evidence="11">
    <location>
        <begin position="188"/>
        <end position="340"/>
    </location>
</feature>
<name>A0A4S2JR03_OPIFE</name>
<evidence type="ECO:0000259" key="11">
    <source>
        <dbReference type="PROSITE" id="PS50268"/>
    </source>
</evidence>
<evidence type="ECO:0000256" key="1">
    <source>
        <dbReference type="ARBA" id="ARBA00004167"/>
    </source>
</evidence>
<evidence type="ECO:0000256" key="6">
    <source>
        <dbReference type="ARBA" id="ARBA00023136"/>
    </source>
</evidence>
<feature type="domain" description="Cadherin" evidence="11">
    <location>
        <begin position="21"/>
        <end position="171"/>
    </location>
</feature>
<feature type="domain" description="Cadherin" evidence="11">
    <location>
        <begin position="1066"/>
        <end position="1139"/>
    </location>
</feature>
<feature type="region of interest" description="Disordered" evidence="9">
    <location>
        <begin position="1473"/>
        <end position="1493"/>
    </location>
</feature>
<dbReference type="PANTHER" id="PTHR24028:SF146">
    <property type="entry name" value="CADHERIN 96CB, ISOFORM D-RELATED"/>
    <property type="match status" value="1"/>
</dbReference>
<keyword evidence="3" id="KW-0677">Repeat</keyword>
<evidence type="ECO:0000256" key="3">
    <source>
        <dbReference type="ARBA" id="ARBA00022737"/>
    </source>
</evidence>
<sequence>MYQVFFTVFWNILNCNAHNNDNIVLSVSIPEEHPVGKVILGLPEAIAKYDHTPFGSYASTNIQIHLLPTHDWSLFRLTADGMLINSKRLDREQLCPSVKDRKTGTFSKADERHPHNSESDSACILSVRGIVYENISVANQIETAQLKWKRRLRPLLIRVTLLDVNDNRPVCSLDFPLTTVADLRGKRQTDGSTIELAENTTPGTLVAKWTLTDPDTQENGITEARIFGYRDGYPGIVASELPFQLQFDEAIGPWNRIGLKLILTQRMDFSTVRRPEISQGMKEEIESYDLRIVILDSSSGQSGSRGDVTLSTSYSSMCGIKIRIIDVNDHSPTWTSPPSFVKNEVVDINLIDGKVYKNREILRLRARDDDLGTNARISYHFLSELKNSSSILFDVTSVEAESDAEDSLIQRLFYLDQLTGSLQLRSASVDFDQLKKWMSNIRTDEATPGKLPLRLKVFAVDNPINRSEQRFSPLGNIIVWFTDMNDNPPDIKLIALHRPTHHQTPEVQISKHRDVIFVNENLPSREPIAFVSATDPDSISGSQVTCELYADHAQDSDANIPLSQVFQLVQFTPDGAQAALPERFLSRMEQVTSNYKLITLIPLDREVQSSYRVNITCVDGAALSPDLAADLQSSQTSTRLTSFRLVDVIVTDLNDNAPQITGSKDILRGSSGQQMEKGGDTFHCNVKEHSPGGTKICQLFAKDADSDTLNSMEWWMEKSTQHLLSIERGSGWLMVESDGVRFLESQSAGRRDLDRETMQRFSVVVFVRDSGYDAEHKIVRLTASATVSINVLDINDNAPKISEYNYFHISESAAAGTLIGTLSAMDEDQPDTPNSALSYHVASLKVQQEVFFREKYAEDFEILFVSDTGENRTTNKLRDITLNQHTGELHVALRGLDRERKASYKFVVTVTDGEPVGDKPGLPIAERNHAHTIVHIMVDDENDNAPRIIYPEKRLATFTLTCSNLRSLPYTIAQISVNDSDTGINAEVLFLLSPFRIPTSDSVSAVNINTGHSNAPMLSSDEISSSVLLNHTPVILNNSSSADMEITFPNSESEADELRSVTLLPFQIDPQSGLLTIISAPEDSVCTQPPDILNKKDPHTTVTEYRLKVIVSDRGLPPLSSTALLVIRVIPLNAASPLSDETFDESSNMGSTQHAVNKEGYVNDLQNYHLGLLQAQKDRQTNSELDARYWSVLNSPEVFWAAIICLTIATGVLVFLIILVTLVSCGKKRKAVVDSTEPQENEWADHGLPANVEEREFMQRSNLVKPPLELELNSARFSPGSPAKRFQLNSASPVVYKFPNWQTNPYPVTCNPIAHSHTGMRYDPYSPLLTMSSSTTSDDHAKRMPRVGDQFRQRQFGLMEIIGTNQSDQCNGYQKLSPDWRQDPLDSRCTTIEQDLFKVERAGSADCTVVHANLNNLMQSSFYSVENLNKLSEMNQSRFETYNGLEGKVRGEEEPQGERSTKSNMSNVFKQKAALKSSPCSPKLSNSNEITFV</sequence>
<comment type="caution">
    <text evidence="12">The sequence shown here is derived from an EMBL/GenBank/DDBJ whole genome shotgun (WGS) entry which is preliminary data.</text>
</comment>
<reference evidence="12 13" key="1">
    <citation type="journal article" date="2019" name="BMC Genomics">
        <title>New insights from Opisthorchis felineus genome: update on genomics of the epidemiologically important liver flukes.</title>
        <authorList>
            <person name="Ershov N.I."/>
            <person name="Mordvinov V.A."/>
            <person name="Prokhortchouk E.B."/>
            <person name="Pakharukova M.Y."/>
            <person name="Gunbin K.V."/>
            <person name="Ustyantsev K."/>
            <person name="Genaev M.A."/>
            <person name="Blinov A.G."/>
            <person name="Mazur A."/>
            <person name="Boulygina E."/>
            <person name="Tsygankova S."/>
            <person name="Khrameeva E."/>
            <person name="Chekanov N."/>
            <person name="Fan G."/>
            <person name="Xiao A."/>
            <person name="Zhang H."/>
            <person name="Xu X."/>
            <person name="Yang H."/>
            <person name="Solovyev V."/>
            <person name="Lee S.M."/>
            <person name="Liu X."/>
            <person name="Afonnikov D.A."/>
            <person name="Skryabin K.G."/>
        </authorList>
    </citation>
    <scope>NUCLEOTIDE SEQUENCE [LARGE SCALE GENOMIC DNA]</scope>
    <source>
        <strain evidence="12">AK-0245</strain>
        <tissue evidence="12">Whole organism</tissue>
    </source>
</reference>
<dbReference type="PANTHER" id="PTHR24028">
    <property type="entry name" value="CADHERIN-87A"/>
    <property type="match status" value="1"/>
</dbReference>
<dbReference type="CDD" id="cd11304">
    <property type="entry name" value="Cadherin_repeat"/>
    <property type="match status" value="6"/>
</dbReference>
<dbReference type="PROSITE" id="PS50268">
    <property type="entry name" value="CADHERIN_2"/>
    <property type="match status" value="7"/>
</dbReference>
<dbReference type="InterPro" id="IPR020894">
    <property type="entry name" value="Cadherin_CS"/>
</dbReference>
<evidence type="ECO:0000256" key="4">
    <source>
        <dbReference type="ARBA" id="ARBA00022837"/>
    </source>
</evidence>
<dbReference type="GO" id="GO:0005509">
    <property type="term" value="F:calcium ion binding"/>
    <property type="evidence" value="ECO:0007669"/>
    <property type="project" value="UniProtKB-UniRule"/>
</dbReference>
<evidence type="ECO:0000256" key="9">
    <source>
        <dbReference type="SAM" id="MobiDB-lite"/>
    </source>
</evidence>
<feature type="domain" description="Cadherin" evidence="11">
    <location>
        <begin position="801"/>
        <end position="948"/>
    </location>
</feature>
<dbReference type="InterPro" id="IPR002126">
    <property type="entry name" value="Cadherin-like_dom"/>
</dbReference>
<evidence type="ECO:0000256" key="2">
    <source>
        <dbReference type="ARBA" id="ARBA00022692"/>
    </source>
</evidence>
<proteinExistence type="predicted"/>
<feature type="domain" description="Cadherin" evidence="11">
    <location>
        <begin position="678"/>
        <end position="801"/>
    </location>
</feature>
<keyword evidence="4 8" id="KW-0106">Calcium</keyword>
<feature type="compositionally biased region" description="Polar residues" evidence="9">
    <location>
        <begin position="1478"/>
        <end position="1493"/>
    </location>
</feature>
<keyword evidence="5 10" id="KW-1133">Transmembrane helix</keyword>
<protein>
    <recommendedName>
        <fullName evidence="11">Cadherin domain-containing protein</fullName>
    </recommendedName>
</protein>
<dbReference type="OrthoDB" id="6252479at2759"/>
<accession>A0A4S2JR03</accession>
<keyword evidence="2 10" id="KW-0812">Transmembrane</keyword>
<dbReference type="PROSITE" id="PS00232">
    <property type="entry name" value="CADHERIN_1"/>
    <property type="match status" value="4"/>
</dbReference>
<keyword evidence="13" id="KW-1185">Reference proteome</keyword>
<dbReference type="STRING" id="147828.A0A4S2JR03"/>
<evidence type="ECO:0000313" key="13">
    <source>
        <dbReference type="Proteomes" id="UP000308267"/>
    </source>
</evidence>
<keyword evidence="6 10" id="KW-0472">Membrane</keyword>
<organism evidence="12 13">
    <name type="scientific">Opisthorchis felineus</name>
    <dbReference type="NCBI Taxonomy" id="147828"/>
    <lineage>
        <taxon>Eukaryota</taxon>
        <taxon>Metazoa</taxon>
        <taxon>Spiralia</taxon>
        <taxon>Lophotrochozoa</taxon>
        <taxon>Platyhelminthes</taxon>
        <taxon>Trematoda</taxon>
        <taxon>Digenea</taxon>
        <taxon>Opisthorchiida</taxon>
        <taxon>Opisthorchiata</taxon>
        <taxon>Opisthorchiidae</taxon>
        <taxon>Opisthorchis</taxon>
    </lineage>
</organism>
<dbReference type="EMBL" id="SJOL01013156">
    <property type="protein sequence ID" value="TGZ36838.1"/>
    <property type="molecule type" value="Genomic_DNA"/>
</dbReference>
<evidence type="ECO:0000256" key="8">
    <source>
        <dbReference type="PROSITE-ProRule" id="PRU00043"/>
    </source>
</evidence>
<feature type="transmembrane region" description="Helical" evidence="10">
    <location>
        <begin position="1198"/>
        <end position="1223"/>
    </location>
</feature>
<dbReference type="SUPFAM" id="SSF49313">
    <property type="entry name" value="Cadherin-like"/>
    <property type="match status" value="4"/>
</dbReference>
<gene>
    <name evidence="12" type="ORF">CRM22_011388</name>
</gene>